<feature type="repeat" description="PPR" evidence="10">
    <location>
        <begin position="492"/>
        <end position="526"/>
    </location>
</feature>
<evidence type="ECO:0000313" key="12">
    <source>
        <dbReference type="EMBL" id="KAA8520004.1"/>
    </source>
</evidence>
<dbReference type="Pfam" id="PF04756">
    <property type="entry name" value="OST3_OST6"/>
    <property type="match status" value="1"/>
</dbReference>
<sequence>MPLRRPRIFKTTFSTSAKPAASNWRTQYEQAQLVSQVSSILLQRRNWAPLLRNLNLSPKLTPSLFRQVLRKTQADPQISLTFFNWAKTNLGFQPDLKTLCKLTRVLIESGLVRLARPILDSLVQTYPPTQIVDSLIQSCKGTDFQSPILSSVVECYCNKGFFLQALEVFGKTRDNGCVLSIRCCNSLLNVLQHENETRLAWCLFGSMLRNGVLANQFTWSIIARILCNDGKSEWIVRILDMGIYNPVIYNLIIDYCGKRGDFRAAFDYLNDMCNRKLNAGFSTYSSILDGASKYENVEVIEMAIGCMVDKGLLPKPLSPEYDLIIQKLADLGKNYAVDMFFKKARDERVELQGASYGYMLRAFSKEGRVKEAIRIYQVMLQNGIVVNDSCYNAFVSVLCKEDPSEEVSELLKDIIRRGFSPCASELSKYITSQCDKGRWEQAEELLNEILEKGLLPDFFCCCSLIEHYCSGRRIDSAIVLHNKMEKLGGTLDVTTYNILLNALFKEKRVEEAVRVFDYMRRQNLSSPQDKSHKSLALTTPITDQTPKQAHEALKMTISATARSSSRFFLLVILFSLITLFTTTTSESDSDRVAELLNLQSQSQSGIIHLTDRLISRFITSSKPPRSFSLLIFFDATQLHDKSELRLKELRAEFAVLAASYITNNKDTPSESKLFFCELEFQESQSTFAQFGVNSLPHIRLVGPIAQSLKDDSIQMDAGDFSRLAESMSEFIESKTQLVVGPIHRPPIVSKKQLMFMLAALLICSPFILKKILAGETLLHDSKIWLAGAVFVYFFSVSGAMHNIIRKMPMFLADRNDPSKLIFFYQGSGMQLGAEGFAVGFLYTIVGLLLAFVTHVLIRVKNRTAQRVIMIIALFVSFWAVRKVVFLDNWKTGYGIHAYWPSSWK</sequence>
<evidence type="ECO:0000256" key="5">
    <source>
        <dbReference type="ARBA" id="ARBA00022729"/>
    </source>
</evidence>
<evidence type="ECO:0000256" key="7">
    <source>
        <dbReference type="ARBA" id="ARBA00022824"/>
    </source>
</evidence>
<feature type="repeat" description="PPR" evidence="10">
    <location>
        <begin position="352"/>
        <end position="386"/>
    </location>
</feature>
<dbReference type="Gene3D" id="1.25.40.10">
    <property type="entry name" value="Tetratricopeptide repeat domain"/>
    <property type="match status" value="3"/>
</dbReference>
<evidence type="ECO:0000256" key="11">
    <source>
        <dbReference type="SAM" id="Phobius"/>
    </source>
</evidence>
<comment type="function">
    <text evidence="1">Subunit of the oligosaccharyl transferase (OST) complex that catalyzes the initial transfer of a defined glycan (Glc(3)Man(9)GlcNAc(2) in eukaryotes) from the lipid carrier dolichol-pyrophosphate to an asparagine residue within an Asn-X-Ser/Thr consensus motif in nascent polypeptide chains, the first step in protein N-glycosylation. N-glycosylation occurs cotranslationally and the complex associates with the Sec61 complex at the channel-forming translocon complex that mediates protein translocation across the endoplasmic reticulum (ER). All subunits are required for a maximal enzyme activity.</text>
</comment>
<dbReference type="Pfam" id="PF01535">
    <property type="entry name" value="PPR"/>
    <property type="match status" value="2"/>
</dbReference>
<keyword evidence="13" id="KW-1185">Reference proteome</keyword>
<dbReference type="OrthoDB" id="747253at2759"/>
<dbReference type="GO" id="GO:0018279">
    <property type="term" value="P:protein N-linked glycosylation via asparagine"/>
    <property type="evidence" value="ECO:0007669"/>
    <property type="project" value="TreeGrafter"/>
</dbReference>
<evidence type="ECO:0000256" key="1">
    <source>
        <dbReference type="ARBA" id="ARBA00002791"/>
    </source>
</evidence>
<evidence type="ECO:0008006" key="14">
    <source>
        <dbReference type="Google" id="ProtNLM"/>
    </source>
</evidence>
<evidence type="ECO:0000313" key="13">
    <source>
        <dbReference type="Proteomes" id="UP000325577"/>
    </source>
</evidence>
<dbReference type="PANTHER" id="PTHR12692">
    <property type="entry name" value="DOLICHYL-DIPHOSPHOOLIGOSACCHARIDE--PROTEIN GLYCOSYLTRANSFERASE-RELATED"/>
    <property type="match status" value="1"/>
</dbReference>
<evidence type="ECO:0000256" key="10">
    <source>
        <dbReference type="PROSITE-ProRule" id="PRU00708"/>
    </source>
</evidence>
<evidence type="ECO:0000256" key="3">
    <source>
        <dbReference type="ARBA" id="ARBA00009561"/>
    </source>
</evidence>
<evidence type="ECO:0000256" key="8">
    <source>
        <dbReference type="ARBA" id="ARBA00022989"/>
    </source>
</evidence>
<feature type="transmembrane region" description="Helical" evidence="11">
    <location>
        <begin position="836"/>
        <end position="857"/>
    </location>
</feature>
<name>A0A5J4ZQ54_9ASTE</name>
<keyword evidence="5" id="KW-0732">Signal</keyword>
<keyword evidence="6" id="KW-0677">Repeat</keyword>
<keyword evidence="9 11" id="KW-0472">Membrane</keyword>
<feature type="repeat" description="PPR" evidence="10">
    <location>
        <begin position="245"/>
        <end position="279"/>
    </location>
</feature>
<dbReference type="NCBIfam" id="TIGR00756">
    <property type="entry name" value="PPR"/>
    <property type="match status" value="5"/>
</dbReference>
<proteinExistence type="inferred from homology"/>
<evidence type="ECO:0000256" key="4">
    <source>
        <dbReference type="ARBA" id="ARBA00022692"/>
    </source>
</evidence>
<dbReference type="EMBL" id="CM018049">
    <property type="protein sequence ID" value="KAA8520004.1"/>
    <property type="molecule type" value="Genomic_DNA"/>
</dbReference>
<dbReference type="PANTHER" id="PTHR12692:SF0">
    <property type="entry name" value="GH11935P"/>
    <property type="match status" value="1"/>
</dbReference>
<dbReference type="GO" id="GO:0008250">
    <property type="term" value="C:oligosaccharyltransferase complex"/>
    <property type="evidence" value="ECO:0007669"/>
    <property type="project" value="TreeGrafter"/>
</dbReference>
<dbReference type="Proteomes" id="UP000325577">
    <property type="component" value="Linkage Group LG6"/>
</dbReference>
<dbReference type="PROSITE" id="PS51375">
    <property type="entry name" value="PPR"/>
    <property type="match status" value="5"/>
</dbReference>
<organism evidence="12 13">
    <name type="scientific">Nyssa sinensis</name>
    <dbReference type="NCBI Taxonomy" id="561372"/>
    <lineage>
        <taxon>Eukaryota</taxon>
        <taxon>Viridiplantae</taxon>
        <taxon>Streptophyta</taxon>
        <taxon>Embryophyta</taxon>
        <taxon>Tracheophyta</taxon>
        <taxon>Spermatophyta</taxon>
        <taxon>Magnoliopsida</taxon>
        <taxon>eudicotyledons</taxon>
        <taxon>Gunneridae</taxon>
        <taxon>Pentapetalae</taxon>
        <taxon>asterids</taxon>
        <taxon>Cornales</taxon>
        <taxon>Nyssaceae</taxon>
        <taxon>Nyssa</taxon>
    </lineage>
</organism>
<dbReference type="Pfam" id="PF13041">
    <property type="entry name" value="PPR_2"/>
    <property type="match status" value="4"/>
</dbReference>
<evidence type="ECO:0000256" key="9">
    <source>
        <dbReference type="ARBA" id="ARBA00023136"/>
    </source>
</evidence>
<dbReference type="InterPro" id="IPR021149">
    <property type="entry name" value="OligosaccharylTrfase_OST3/OST6"/>
</dbReference>
<accession>A0A5J4ZQ54</accession>
<comment type="subcellular location">
    <subcellularLocation>
        <location evidence="2">Endoplasmic reticulum membrane</location>
        <topology evidence="2">Multi-pass membrane protein</topology>
    </subcellularLocation>
</comment>
<dbReference type="Gene3D" id="3.40.30.10">
    <property type="entry name" value="Glutaredoxin"/>
    <property type="match status" value="1"/>
</dbReference>
<protein>
    <recommendedName>
        <fullName evidence="14">Dolichyl-diphosphooligosaccharide--protein glycosyltransferase subunit 3</fullName>
    </recommendedName>
</protein>
<dbReference type="AlphaFoldDB" id="A0A5J4ZQ54"/>
<feature type="transmembrane region" description="Helical" evidence="11">
    <location>
        <begin position="783"/>
        <end position="804"/>
    </location>
</feature>
<feature type="transmembrane region" description="Helical" evidence="11">
    <location>
        <begin position="863"/>
        <end position="880"/>
    </location>
</feature>
<gene>
    <name evidence="12" type="ORF">F0562_014260</name>
</gene>
<keyword evidence="7" id="KW-0256">Endoplasmic reticulum</keyword>
<evidence type="ECO:0000256" key="2">
    <source>
        <dbReference type="ARBA" id="ARBA00004477"/>
    </source>
</evidence>
<keyword evidence="4 11" id="KW-0812">Transmembrane</keyword>
<feature type="repeat" description="PPR" evidence="10">
    <location>
        <begin position="387"/>
        <end position="421"/>
    </location>
</feature>
<feature type="transmembrane region" description="Helical" evidence="11">
    <location>
        <begin position="753"/>
        <end position="771"/>
    </location>
</feature>
<evidence type="ECO:0000256" key="6">
    <source>
        <dbReference type="ARBA" id="ARBA00022737"/>
    </source>
</evidence>
<comment type="similarity">
    <text evidence="3">Belongs to the OST3/OST6 family.</text>
</comment>
<keyword evidence="8 11" id="KW-1133">Transmembrane helix</keyword>
<reference evidence="12 13" key="1">
    <citation type="submission" date="2019-09" db="EMBL/GenBank/DDBJ databases">
        <title>A chromosome-level genome assembly of the Chinese tupelo Nyssa sinensis.</title>
        <authorList>
            <person name="Yang X."/>
            <person name="Kang M."/>
            <person name="Yang Y."/>
            <person name="Xiong H."/>
            <person name="Wang M."/>
            <person name="Zhang Z."/>
            <person name="Wang Z."/>
            <person name="Wu H."/>
            <person name="Ma T."/>
            <person name="Liu J."/>
            <person name="Xi Z."/>
        </authorList>
    </citation>
    <scope>NUCLEOTIDE SEQUENCE [LARGE SCALE GENOMIC DNA]</scope>
    <source>
        <strain evidence="12">J267</strain>
        <tissue evidence="12">Leaf</tissue>
    </source>
</reference>
<dbReference type="InterPro" id="IPR002885">
    <property type="entry name" value="PPR_rpt"/>
</dbReference>
<dbReference type="InterPro" id="IPR011990">
    <property type="entry name" value="TPR-like_helical_dom_sf"/>
</dbReference>
<feature type="repeat" description="PPR" evidence="10">
    <location>
        <begin position="422"/>
        <end position="456"/>
    </location>
</feature>